<feature type="region of interest" description="Disordered" evidence="1">
    <location>
        <begin position="354"/>
        <end position="381"/>
    </location>
</feature>
<dbReference type="KEGG" id="kng:KNAG_0A02860"/>
<proteinExistence type="predicted"/>
<dbReference type="RefSeq" id="XP_022462221.1">
    <property type="nucleotide sequence ID" value="XM_022607163.1"/>
</dbReference>
<evidence type="ECO:0000313" key="2">
    <source>
        <dbReference type="EMBL" id="CCK67975.1"/>
    </source>
</evidence>
<feature type="region of interest" description="Disordered" evidence="1">
    <location>
        <begin position="226"/>
        <end position="252"/>
    </location>
</feature>
<feature type="compositionally biased region" description="Polar residues" evidence="1">
    <location>
        <begin position="174"/>
        <end position="201"/>
    </location>
</feature>
<reference evidence="3" key="2">
    <citation type="submission" date="2012-08" db="EMBL/GenBank/DDBJ databases">
        <title>Genome sequence of Kazachstania naganishii.</title>
        <authorList>
            <person name="Gordon J.L."/>
            <person name="Armisen D."/>
            <person name="Proux-Wera E."/>
            <person name="OhEigeartaigh S.S."/>
            <person name="Byrne K.P."/>
            <person name="Wolfe K.H."/>
        </authorList>
    </citation>
    <scope>NUCLEOTIDE SEQUENCE [LARGE SCALE GENOMIC DNA]</scope>
    <source>
        <strain evidence="3">ATCC MYA-139 / BCRC 22969 / CBS 8797 / CCRC 22969 / KCTC 17520 / NBRC 10181 / NCYC 3082</strain>
    </source>
</reference>
<feature type="region of interest" description="Disordered" evidence="1">
    <location>
        <begin position="163"/>
        <end position="201"/>
    </location>
</feature>
<dbReference type="HOGENOM" id="CLU_441491_0_0_1"/>
<sequence length="619" mass="68405">MSQDDTEYLQEARKLFKFTELVIQKHKKTDLLKHSQPFRRAQIENVLRTKYRGYMRQVHQVVDPSTSKADVLLYSGRKDLVPWESKAIRSIRKDISFDRKYYEMNETDCTTEDCKIALDEYCTNILSSTESLLNTLNNLTNAPKAESLQVTESEIAPANINEIEIPKGPRGTPLQRSSTDVLSKVPTSTCTQQKTNGNTAEAGTDLELLGNNGTFPNSATEEMKNMAEPRKDSKLFPTGPRKSADSSEHQPHMAANVANCPITENSDRIKDRYTAEAGNVMKTKQRSVIAPSPMQSNEINPVEVENPATESNEINPVEMKNPATESNEINPVEVKNPATESYADVKVPKAVSVANKATSPSSNNVKTTEKDNGASTNIANNPKETKKDIKFLEDGLLLCRRGTMTELLRSILSENSSKTNRKEKSSGNPTVPETHPSTDHAAIASTNTVNSQVCNGRDVQLTTNSNKKRGLSTPKEIKLTKKMKSARTQENMVESVKNSTTTLTTLLGKPDIEQDIMQVPKNIVNMSKPSFGTPPPPPPSYSNNKKLISPGRLQSLIDTKDRMMECHDLKSDLIMISNSGTYTGNTTDETKKKKETANPLSALLNSLEAETHEASNKSS</sequence>
<dbReference type="Proteomes" id="UP000006310">
    <property type="component" value="Chromosome 1"/>
</dbReference>
<dbReference type="GeneID" id="34523610"/>
<feature type="compositionally biased region" description="Polar residues" evidence="1">
    <location>
        <begin position="355"/>
        <end position="366"/>
    </location>
</feature>
<dbReference type="AlphaFoldDB" id="J7QZR8"/>
<reference evidence="2 3" key="1">
    <citation type="journal article" date="2011" name="Proc. Natl. Acad. Sci. U.S.A.">
        <title>Evolutionary erosion of yeast sex chromosomes by mating-type switching accidents.</title>
        <authorList>
            <person name="Gordon J.L."/>
            <person name="Armisen D."/>
            <person name="Proux-Wera E."/>
            <person name="Oheigeartaigh S.S."/>
            <person name="Byrne K.P."/>
            <person name="Wolfe K.H."/>
        </authorList>
    </citation>
    <scope>NUCLEOTIDE SEQUENCE [LARGE SCALE GENOMIC DNA]</scope>
    <source>
        <strain evidence="3">ATCC MYA-139 / BCRC 22969 / CBS 8797 / CCRC 22969 / KCTC 17520 / NBRC 10181 / NCYC 3082</strain>
    </source>
</reference>
<feature type="compositionally biased region" description="Basic and acidic residues" evidence="1">
    <location>
        <begin position="242"/>
        <end position="251"/>
    </location>
</feature>
<keyword evidence="3" id="KW-1185">Reference proteome</keyword>
<organism evidence="2 3">
    <name type="scientific">Huiozyma naganishii (strain ATCC MYA-139 / BCRC 22969 / CBS 8797 / KCTC 17520 / NBRC 10181 / NCYC 3082 / Yp74L-3)</name>
    <name type="common">Yeast</name>
    <name type="synonym">Kazachstania naganishii</name>
    <dbReference type="NCBI Taxonomy" id="1071383"/>
    <lineage>
        <taxon>Eukaryota</taxon>
        <taxon>Fungi</taxon>
        <taxon>Dikarya</taxon>
        <taxon>Ascomycota</taxon>
        <taxon>Saccharomycotina</taxon>
        <taxon>Saccharomycetes</taxon>
        <taxon>Saccharomycetales</taxon>
        <taxon>Saccharomycetaceae</taxon>
        <taxon>Huiozyma</taxon>
    </lineage>
</organism>
<dbReference type="EMBL" id="HE978314">
    <property type="protein sequence ID" value="CCK67975.1"/>
    <property type="molecule type" value="Genomic_DNA"/>
</dbReference>
<gene>
    <name evidence="2" type="primary">KNAG0A02860</name>
    <name evidence="2" type="ordered locus">KNAG_0A02860</name>
</gene>
<feature type="region of interest" description="Disordered" evidence="1">
    <location>
        <begin position="411"/>
        <end position="438"/>
    </location>
</feature>
<evidence type="ECO:0000313" key="3">
    <source>
        <dbReference type="Proteomes" id="UP000006310"/>
    </source>
</evidence>
<name>J7QZR8_HUIN7</name>
<protein>
    <submittedName>
        <fullName evidence="2">Uncharacterized protein</fullName>
    </submittedName>
</protein>
<evidence type="ECO:0000256" key="1">
    <source>
        <dbReference type="SAM" id="MobiDB-lite"/>
    </source>
</evidence>
<accession>J7QZR8</accession>